<evidence type="ECO:0000256" key="1">
    <source>
        <dbReference type="ARBA" id="ARBA00004651"/>
    </source>
</evidence>
<evidence type="ECO:0000256" key="5">
    <source>
        <dbReference type="ARBA" id="ARBA00023136"/>
    </source>
</evidence>
<evidence type="ECO:0000256" key="4">
    <source>
        <dbReference type="ARBA" id="ARBA00022989"/>
    </source>
</evidence>
<feature type="binding site" evidence="10">
    <location>
        <position position="71"/>
    </location>
    <ligand>
        <name>Na(+)</name>
        <dbReference type="ChEBI" id="CHEBI:29101"/>
        <note>structural</note>
    </ligand>
</feature>
<dbReference type="HAMAP" id="MF_00454">
    <property type="entry name" value="FluC"/>
    <property type="match status" value="1"/>
</dbReference>
<keyword evidence="5 10" id="KW-0472">Membrane</keyword>
<dbReference type="Proteomes" id="UP000829401">
    <property type="component" value="Chromosome"/>
</dbReference>
<evidence type="ECO:0000256" key="3">
    <source>
        <dbReference type="ARBA" id="ARBA00022692"/>
    </source>
</evidence>
<dbReference type="InterPro" id="IPR003691">
    <property type="entry name" value="FluC"/>
</dbReference>
<evidence type="ECO:0000256" key="2">
    <source>
        <dbReference type="ARBA" id="ARBA00022475"/>
    </source>
</evidence>
<comment type="subcellular location">
    <subcellularLocation>
        <location evidence="1 10">Cell membrane</location>
        <topology evidence="1 10">Multi-pass membrane protein</topology>
    </subcellularLocation>
</comment>
<sequence>MNILAIFIGGIIGGMLRYILGLIIPEPNQFPLDILIINLTGSLALGSLYSIAALTQMRLWLRNGLGTGIIGSFTTFSTFCTGAISLAQSHALLALIYVLVSGGMGPLLAYAGDRIVLFIGTRRKAIVEEVSA</sequence>
<keyword evidence="10" id="KW-0813">Transport</keyword>
<comment type="similarity">
    <text evidence="7 10">Belongs to the fluoride channel Fluc/FEX (TC 1.A.43) family.</text>
</comment>
<evidence type="ECO:0000256" key="9">
    <source>
        <dbReference type="ARBA" id="ARBA00049940"/>
    </source>
</evidence>
<accession>A0A9E7CXF6</accession>
<keyword evidence="10" id="KW-0406">Ion transport</keyword>
<feature type="transmembrane region" description="Helical" evidence="10">
    <location>
        <begin position="64"/>
        <end position="86"/>
    </location>
</feature>
<feature type="transmembrane region" description="Helical" evidence="10">
    <location>
        <begin position="5"/>
        <end position="24"/>
    </location>
</feature>
<name>T0CS14_ALIAG</name>
<dbReference type="GO" id="GO:0062054">
    <property type="term" value="F:fluoride channel activity"/>
    <property type="evidence" value="ECO:0007669"/>
    <property type="project" value="UniProtKB-UniRule"/>
</dbReference>
<protein>
    <recommendedName>
        <fullName evidence="10">Fluoride-specific ion channel FluC</fullName>
    </recommendedName>
</protein>
<dbReference type="Pfam" id="PF02537">
    <property type="entry name" value="CRCB"/>
    <property type="match status" value="1"/>
</dbReference>
<organism evidence="11 12">
    <name type="scientific">Alicyclobacillus acidoterrestris (strain ATCC 49025 / DSM 3922 / CIP 106132 / NCIMB 13137 / GD3B)</name>
    <dbReference type="NCBI Taxonomy" id="1356854"/>
    <lineage>
        <taxon>Bacteria</taxon>
        <taxon>Bacillati</taxon>
        <taxon>Bacillota</taxon>
        <taxon>Bacilli</taxon>
        <taxon>Bacillales</taxon>
        <taxon>Alicyclobacillaceae</taxon>
        <taxon>Alicyclobacillus</taxon>
    </lineage>
</organism>
<keyword evidence="3 10" id="KW-0812">Transmembrane</keyword>
<keyword evidence="10" id="KW-0915">Sodium</keyword>
<evidence type="ECO:0000313" key="12">
    <source>
        <dbReference type="Proteomes" id="UP000829401"/>
    </source>
</evidence>
<evidence type="ECO:0000313" key="11">
    <source>
        <dbReference type="EMBL" id="UNO47856.1"/>
    </source>
</evidence>
<evidence type="ECO:0000256" key="8">
    <source>
        <dbReference type="ARBA" id="ARBA00035585"/>
    </source>
</evidence>
<keyword evidence="10" id="KW-0479">Metal-binding</keyword>
<keyword evidence="4 10" id="KW-1133">Transmembrane helix</keyword>
<feature type="transmembrane region" description="Helical" evidence="10">
    <location>
        <begin position="92"/>
        <end position="112"/>
    </location>
</feature>
<accession>T0CS14</accession>
<reference evidence="12" key="1">
    <citation type="journal article" date="2022" name="G3 (Bethesda)">
        <title>Unveiling the complete genome sequence of Alicyclobacillus acidoterrestris DSM 3922T, a taint-producing strain.</title>
        <authorList>
            <person name="Leonardo I.C."/>
            <person name="Barreto Crespo M.T."/>
            <person name="Gaspar F.B."/>
        </authorList>
    </citation>
    <scope>NUCLEOTIDE SEQUENCE [LARGE SCALE GENOMIC DNA]</scope>
    <source>
        <strain evidence="12">DSM 3922</strain>
    </source>
</reference>
<proteinExistence type="inferred from homology"/>
<dbReference type="EMBL" id="CP080467">
    <property type="protein sequence ID" value="UNO47856.1"/>
    <property type="molecule type" value="Genomic_DNA"/>
</dbReference>
<dbReference type="GO" id="GO:0046872">
    <property type="term" value="F:metal ion binding"/>
    <property type="evidence" value="ECO:0007669"/>
    <property type="project" value="UniProtKB-KW"/>
</dbReference>
<dbReference type="OrthoDB" id="9815830at2"/>
<dbReference type="PANTHER" id="PTHR28259">
    <property type="entry name" value="FLUORIDE EXPORT PROTEIN 1-RELATED"/>
    <property type="match status" value="1"/>
</dbReference>
<comment type="activity regulation">
    <text evidence="10">Na(+) is not transported, but it plays an essential structural role and its presence is essential for fluoride channel function.</text>
</comment>
<dbReference type="GO" id="GO:0005886">
    <property type="term" value="C:plasma membrane"/>
    <property type="evidence" value="ECO:0007669"/>
    <property type="project" value="UniProtKB-SubCell"/>
</dbReference>
<dbReference type="RefSeq" id="WP_021298289.1">
    <property type="nucleotide sequence ID" value="NZ_AURB01000182.1"/>
</dbReference>
<dbReference type="STRING" id="1356854.N007_15600"/>
<dbReference type="eggNOG" id="COG0239">
    <property type="taxonomic scope" value="Bacteria"/>
</dbReference>
<dbReference type="AlphaFoldDB" id="T0CS14"/>
<gene>
    <name evidence="10" type="primary">fluC</name>
    <name evidence="10" type="synonym">crcB</name>
    <name evidence="11" type="ORF">K1I37_14335</name>
</gene>
<evidence type="ECO:0000256" key="6">
    <source>
        <dbReference type="ARBA" id="ARBA00023303"/>
    </source>
</evidence>
<keyword evidence="2 10" id="KW-1003">Cell membrane</keyword>
<comment type="catalytic activity">
    <reaction evidence="8">
        <text>fluoride(in) = fluoride(out)</text>
        <dbReference type="Rhea" id="RHEA:76159"/>
        <dbReference type="ChEBI" id="CHEBI:17051"/>
    </reaction>
    <physiologicalReaction direction="left-to-right" evidence="8">
        <dbReference type="Rhea" id="RHEA:76160"/>
    </physiologicalReaction>
</comment>
<comment type="function">
    <text evidence="9 10">Fluoride-specific ion channel. Important for reducing fluoride concentration in the cell, thus reducing its toxicity.</text>
</comment>
<dbReference type="PANTHER" id="PTHR28259:SF1">
    <property type="entry name" value="FLUORIDE EXPORT PROTEIN 1-RELATED"/>
    <property type="match status" value="1"/>
</dbReference>
<feature type="binding site" evidence="10">
    <location>
        <position position="74"/>
    </location>
    <ligand>
        <name>Na(+)</name>
        <dbReference type="ChEBI" id="CHEBI:29101"/>
        <note>structural</note>
    </ligand>
</feature>
<dbReference type="GO" id="GO:0140114">
    <property type="term" value="P:cellular detoxification of fluoride"/>
    <property type="evidence" value="ECO:0007669"/>
    <property type="project" value="UniProtKB-UniRule"/>
</dbReference>
<evidence type="ECO:0000256" key="10">
    <source>
        <dbReference type="HAMAP-Rule" id="MF_00454"/>
    </source>
</evidence>
<dbReference type="KEGG" id="aaco:K1I37_14335"/>
<evidence type="ECO:0000256" key="7">
    <source>
        <dbReference type="ARBA" id="ARBA00035120"/>
    </source>
</evidence>
<keyword evidence="12" id="KW-1185">Reference proteome</keyword>
<feature type="transmembrane region" description="Helical" evidence="10">
    <location>
        <begin position="30"/>
        <end position="52"/>
    </location>
</feature>
<keyword evidence="6 10" id="KW-0407">Ion channel</keyword>